<keyword evidence="9" id="KW-0067">ATP-binding</keyword>
<evidence type="ECO:0000259" key="13">
    <source>
        <dbReference type="PROSITE" id="PS50109"/>
    </source>
</evidence>
<dbReference type="InterPro" id="IPR036097">
    <property type="entry name" value="HisK_dim/P_sf"/>
</dbReference>
<dbReference type="Pfam" id="PF00512">
    <property type="entry name" value="HisKA"/>
    <property type="match status" value="1"/>
</dbReference>
<organism evidence="15 16">
    <name type="scientific">Litoreibacter janthinus</name>
    <dbReference type="NCBI Taxonomy" id="670154"/>
    <lineage>
        <taxon>Bacteria</taxon>
        <taxon>Pseudomonadati</taxon>
        <taxon>Pseudomonadota</taxon>
        <taxon>Alphaproteobacteria</taxon>
        <taxon>Rhodobacterales</taxon>
        <taxon>Roseobacteraceae</taxon>
        <taxon>Litoreibacter</taxon>
    </lineage>
</organism>
<evidence type="ECO:0000256" key="5">
    <source>
        <dbReference type="ARBA" id="ARBA00022679"/>
    </source>
</evidence>
<dbReference type="Pfam" id="PF08521">
    <property type="entry name" value="2CSK_N"/>
    <property type="match status" value="1"/>
</dbReference>
<keyword evidence="10 12" id="KW-1133">Transmembrane helix</keyword>
<dbReference type="Gene3D" id="1.20.5.1040">
    <property type="entry name" value="Sensor protein qsec"/>
    <property type="match status" value="1"/>
</dbReference>
<comment type="catalytic activity">
    <reaction evidence="1">
        <text>ATP + protein L-histidine = ADP + protein N-phospho-L-histidine.</text>
        <dbReference type="EC" id="2.7.13.3"/>
    </reaction>
</comment>
<evidence type="ECO:0000256" key="6">
    <source>
        <dbReference type="ARBA" id="ARBA00022692"/>
    </source>
</evidence>
<dbReference type="SMART" id="SM00388">
    <property type="entry name" value="HisKA"/>
    <property type="match status" value="1"/>
</dbReference>
<accession>A0A1I6GDG4</accession>
<evidence type="ECO:0000259" key="14">
    <source>
        <dbReference type="PROSITE" id="PS50885"/>
    </source>
</evidence>
<keyword evidence="6 12" id="KW-0812">Transmembrane</keyword>
<dbReference type="InterPro" id="IPR003594">
    <property type="entry name" value="HATPase_dom"/>
</dbReference>
<dbReference type="InterPro" id="IPR005467">
    <property type="entry name" value="His_kinase_dom"/>
</dbReference>
<dbReference type="SMART" id="SM00387">
    <property type="entry name" value="HATPase_c"/>
    <property type="match status" value="1"/>
</dbReference>
<gene>
    <name evidence="15" type="ORF">SAMN04488002_1284</name>
</gene>
<reference evidence="16" key="1">
    <citation type="submission" date="2016-10" db="EMBL/GenBank/DDBJ databases">
        <authorList>
            <person name="Varghese N."/>
            <person name="Submissions S."/>
        </authorList>
    </citation>
    <scope>NUCLEOTIDE SEQUENCE [LARGE SCALE GENOMIC DNA]</scope>
    <source>
        <strain evidence="16">DSM 26921</strain>
    </source>
</reference>
<dbReference type="PROSITE" id="PS50885">
    <property type="entry name" value="HAMP"/>
    <property type="match status" value="1"/>
</dbReference>
<dbReference type="Gene3D" id="1.10.287.130">
    <property type="match status" value="1"/>
</dbReference>
<dbReference type="PANTHER" id="PTHR45436:SF14">
    <property type="entry name" value="SENSOR PROTEIN QSEC"/>
    <property type="match status" value="1"/>
</dbReference>
<dbReference type="SUPFAM" id="SSF47384">
    <property type="entry name" value="Homodimeric domain of signal transducing histidine kinase"/>
    <property type="match status" value="1"/>
</dbReference>
<dbReference type="CDD" id="cd00082">
    <property type="entry name" value="HisKA"/>
    <property type="match status" value="1"/>
</dbReference>
<dbReference type="OrthoDB" id="9809766at2"/>
<keyword evidence="7" id="KW-0547">Nucleotide-binding</keyword>
<feature type="transmembrane region" description="Helical" evidence="12">
    <location>
        <begin position="152"/>
        <end position="173"/>
    </location>
</feature>
<dbReference type="Proteomes" id="UP000199658">
    <property type="component" value="Unassembled WGS sequence"/>
</dbReference>
<keyword evidence="16" id="KW-1185">Reference proteome</keyword>
<feature type="domain" description="HAMP" evidence="14">
    <location>
        <begin position="174"/>
        <end position="226"/>
    </location>
</feature>
<dbReference type="InterPro" id="IPR013727">
    <property type="entry name" value="2CSK_N"/>
</dbReference>
<dbReference type="AlphaFoldDB" id="A0A1I6GDG4"/>
<evidence type="ECO:0000256" key="3">
    <source>
        <dbReference type="ARBA" id="ARBA00012438"/>
    </source>
</evidence>
<dbReference type="InterPro" id="IPR003661">
    <property type="entry name" value="HisK_dim/P_dom"/>
</dbReference>
<evidence type="ECO:0000256" key="7">
    <source>
        <dbReference type="ARBA" id="ARBA00022741"/>
    </source>
</evidence>
<evidence type="ECO:0000256" key="10">
    <source>
        <dbReference type="ARBA" id="ARBA00022989"/>
    </source>
</evidence>
<dbReference type="InterPro" id="IPR036890">
    <property type="entry name" value="HATPase_C_sf"/>
</dbReference>
<dbReference type="PROSITE" id="PS50109">
    <property type="entry name" value="HIS_KIN"/>
    <property type="match status" value="1"/>
</dbReference>
<evidence type="ECO:0000256" key="2">
    <source>
        <dbReference type="ARBA" id="ARBA00004141"/>
    </source>
</evidence>
<name>A0A1I6GDG4_9RHOB</name>
<evidence type="ECO:0000256" key="9">
    <source>
        <dbReference type="ARBA" id="ARBA00022840"/>
    </source>
</evidence>
<keyword evidence="12" id="KW-0472">Membrane</keyword>
<evidence type="ECO:0000256" key="11">
    <source>
        <dbReference type="ARBA" id="ARBA00023012"/>
    </source>
</evidence>
<dbReference type="RefSeq" id="WP_090213935.1">
    <property type="nucleotide sequence ID" value="NZ_FOYO01000001.1"/>
</dbReference>
<dbReference type="GO" id="GO:0005886">
    <property type="term" value="C:plasma membrane"/>
    <property type="evidence" value="ECO:0007669"/>
    <property type="project" value="TreeGrafter"/>
</dbReference>
<dbReference type="InterPro" id="IPR050428">
    <property type="entry name" value="TCS_sensor_his_kinase"/>
</dbReference>
<evidence type="ECO:0000313" key="15">
    <source>
        <dbReference type="EMBL" id="SFR40232.1"/>
    </source>
</evidence>
<feature type="domain" description="Histidine kinase" evidence="13">
    <location>
        <begin position="234"/>
        <end position="429"/>
    </location>
</feature>
<dbReference type="InterPro" id="IPR003660">
    <property type="entry name" value="HAMP_dom"/>
</dbReference>
<dbReference type="Gene3D" id="3.30.565.10">
    <property type="entry name" value="Histidine kinase-like ATPase, C-terminal domain"/>
    <property type="match status" value="1"/>
</dbReference>
<dbReference type="Pfam" id="PF02518">
    <property type="entry name" value="HATPase_c"/>
    <property type="match status" value="1"/>
</dbReference>
<dbReference type="PANTHER" id="PTHR45436">
    <property type="entry name" value="SENSOR HISTIDINE KINASE YKOH"/>
    <property type="match status" value="1"/>
</dbReference>
<comment type="subcellular location">
    <subcellularLocation>
        <location evidence="2">Membrane</location>
        <topology evidence="2">Multi-pass membrane protein</topology>
    </subcellularLocation>
</comment>
<evidence type="ECO:0000256" key="1">
    <source>
        <dbReference type="ARBA" id="ARBA00000085"/>
    </source>
</evidence>
<keyword evidence="4" id="KW-0597">Phosphoprotein</keyword>
<proteinExistence type="predicted"/>
<dbReference type="GO" id="GO:0000155">
    <property type="term" value="F:phosphorelay sensor kinase activity"/>
    <property type="evidence" value="ECO:0007669"/>
    <property type="project" value="InterPro"/>
</dbReference>
<dbReference type="SUPFAM" id="SSF55874">
    <property type="entry name" value="ATPase domain of HSP90 chaperone/DNA topoisomerase II/histidine kinase"/>
    <property type="match status" value="1"/>
</dbReference>
<dbReference type="EMBL" id="FOYO01000001">
    <property type="protein sequence ID" value="SFR40232.1"/>
    <property type="molecule type" value="Genomic_DNA"/>
</dbReference>
<dbReference type="STRING" id="670154.SAMN04488002_1284"/>
<protein>
    <recommendedName>
        <fullName evidence="3">histidine kinase</fullName>
        <ecNumber evidence="3">2.7.13.3</ecNumber>
    </recommendedName>
</protein>
<dbReference type="CDD" id="cd00075">
    <property type="entry name" value="HATPase"/>
    <property type="match status" value="1"/>
</dbReference>
<evidence type="ECO:0000256" key="4">
    <source>
        <dbReference type="ARBA" id="ARBA00022553"/>
    </source>
</evidence>
<keyword evidence="11" id="KW-0902">Two-component regulatory system</keyword>
<evidence type="ECO:0000313" key="16">
    <source>
        <dbReference type="Proteomes" id="UP000199658"/>
    </source>
</evidence>
<evidence type="ECO:0000256" key="8">
    <source>
        <dbReference type="ARBA" id="ARBA00022777"/>
    </source>
</evidence>
<dbReference type="EC" id="2.7.13.3" evidence="3"/>
<keyword evidence="8 15" id="KW-0418">Kinase</keyword>
<dbReference type="GO" id="GO:0005524">
    <property type="term" value="F:ATP binding"/>
    <property type="evidence" value="ECO:0007669"/>
    <property type="project" value="UniProtKB-KW"/>
</dbReference>
<evidence type="ECO:0000256" key="12">
    <source>
        <dbReference type="SAM" id="Phobius"/>
    </source>
</evidence>
<sequence>MKWRNSLQGRLGMSLGLLLTLVWIATATITAITARHEMDEVFDSALQETAQRILPLAVVDILGRDDDVPVQRLARIREHDEYFTYIVRNNEGQILLQSHAADAEVFPPYQGSGFAQNSSYRFYNEDAVRGTIRITIAEPLAHRQSVASGIQMALALPLLLLIPVALLLVGIVVRANLLPLRAFSARLAGRAARDLSPVEIEDLPTEIEPLVETLNGFLERLHAAFEAERSFAANAAHELRTPLAGAIAQAQRIRSETKDATIAKRATEIEESLRRLTRLSERLMQLARAEGGRLRLDAQADMRPIVELIVSDLRKAERGDLITLNLPNEAVLSDLDPDAFAIVCRNLIENALLHGDNGSPVTVHLASDGELRVLNTSPIIPASVLNGLTARFERGAGRADGSGLGLAVVKAIADRSGGAFSIYSPARDGRAGFEAYFQPAARDQTKLRDAADLHEGGTVAST</sequence>
<keyword evidence="5" id="KW-0808">Transferase</keyword>